<proteinExistence type="predicted"/>
<protein>
    <recommendedName>
        <fullName evidence="4">Transmembrane protein</fullName>
    </recommendedName>
</protein>
<keyword evidence="1" id="KW-0472">Membrane</keyword>
<keyword evidence="1" id="KW-0812">Transmembrane</keyword>
<name>A0A0S2FFW2_LYSAN</name>
<keyword evidence="1" id="KW-1133">Transmembrane helix</keyword>
<evidence type="ECO:0000313" key="3">
    <source>
        <dbReference type="Proteomes" id="UP000060787"/>
    </source>
</evidence>
<dbReference type="EMBL" id="CP011129">
    <property type="protein sequence ID" value="ALN82426.1"/>
    <property type="molecule type" value="Genomic_DNA"/>
</dbReference>
<sequence length="133" mass="14218">MAALLAQGRQLRALSWLLLAAALLALVVPTASPPPSPVALALSLVAGLLQCYYALRVDFDARLFQAASEDEDSVRAAQRLDASLLALGLLKPGRAGRDWPARWRGARGLMVRQAVSLSVQAAALVWAYGRVWA</sequence>
<dbReference type="PATRIC" id="fig|84531.8.peg.4317"/>
<keyword evidence="3" id="KW-1185">Reference proteome</keyword>
<gene>
    <name evidence="2" type="ORF">LA76x_4315</name>
</gene>
<evidence type="ECO:0000256" key="1">
    <source>
        <dbReference type="SAM" id="Phobius"/>
    </source>
</evidence>
<reference evidence="2 3" key="1">
    <citation type="journal article" date="2015" name="BMC Genomics">
        <title>Comparative genomics and metabolic profiling of the genus Lysobacter.</title>
        <authorList>
            <person name="de Bruijn I."/>
            <person name="Cheng X."/>
            <person name="de Jager V."/>
            <person name="Exposito R.G."/>
            <person name="Watrous J."/>
            <person name="Patel N."/>
            <person name="Postma J."/>
            <person name="Dorrestein P.C."/>
            <person name="Kobayashi D."/>
            <person name="Raaijmakers J.M."/>
        </authorList>
    </citation>
    <scope>NUCLEOTIDE SEQUENCE [LARGE SCALE GENOMIC DNA]</scope>
    <source>
        <strain evidence="2 3">76</strain>
    </source>
</reference>
<dbReference type="AlphaFoldDB" id="A0A0S2FFW2"/>
<evidence type="ECO:0000313" key="2">
    <source>
        <dbReference type="EMBL" id="ALN82426.1"/>
    </source>
</evidence>
<feature type="transmembrane region" description="Helical" evidence="1">
    <location>
        <begin position="39"/>
        <end position="55"/>
    </location>
</feature>
<dbReference type="STRING" id="84531.LA76x_4315"/>
<dbReference type="KEGG" id="lab:LA76x_4315"/>
<evidence type="ECO:0008006" key="4">
    <source>
        <dbReference type="Google" id="ProtNLM"/>
    </source>
</evidence>
<accession>A0A0S2FFW2</accession>
<dbReference type="Proteomes" id="UP000060787">
    <property type="component" value="Chromosome"/>
</dbReference>
<organism evidence="2 3">
    <name type="scientific">Lysobacter antibioticus</name>
    <dbReference type="NCBI Taxonomy" id="84531"/>
    <lineage>
        <taxon>Bacteria</taxon>
        <taxon>Pseudomonadati</taxon>
        <taxon>Pseudomonadota</taxon>
        <taxon>Gammaproteobacteria</taxon>
        <taxon>Lysobacterales</taxon>
        <taxon>Lysobacteraceae</taxon>
        <taxon>Lysobacter</taxon>
    </lineage>
</organism>